<dbReference type="Gene3D" id="2.70.70.10">
    <property type="entry name" value="Glucose Permease (Domain IIA)"/>
    <property type="match status" value="1"/>
</dbReference>
<dbReference type="CDD" id="cd12797">
    <property type="entry name" value="M23_peptidase"/>
    <property type="match status" value="1"/>
</dbReference>
<feature type="domain" description="M23ase beta-sheet core" evidence="1">
    <location>
        <begin position="274"/>
        <end position="368"/>
    </location>
</feature>
<dbReference type="InterPro" id="IPR050570">
    <property type="entry name" value="Cell_wall_metabolism_enzyme"/>
</dbReference>
<dbReference type="AlphaFoldDB" id="A0A5B9DPI0"/>
<dbReference type="KEGG" id="yti:FNA67_11915"/>
<accession>A0A5B9DPI0</accession>
<dbReference type="InterPro" id="IPR016047">
    <property type="entry name" value="M23ase_b-sheet_dom"/>
</dbReference>
<evidence type="ECO:0000313" key="3">
    <source>
        <dbReference type="Proteomes" id="UP000321062"/>
    </source>
</evidence>
<name>A0A5B9DPI0_9HYPH</name>
<dbReference type="OrthoDB" id="9805070at2"/>
<dbReference type="PANTHER" id="PTHR21666">
    <property type="entry name" value="PEPTIDASE-RELATED"/>
    <property type="match status" value="1"/>
</dbReference>
<dbReference type="EMBL" id="CP041690">
    <property type="protein sequence ID" value="QEE20835.1"/>
    <property type="molecule type" value="Genomic_DNA"/>
</dbReference>
<organism evidence="2 3">
    <name type="scientific">Paradevosia tibetensis</name>
    <dbReference type="NCBI Taxonomy" id="1447062"/>
    <lineage>
        <taxon>Bacteria</taxon>
        <taxon>Pseudomonadati</taxon>
        <taxon>Pseudomonadota</taxon>
        <taxon>Alphaproteobacteria</taxon>
        <taxon>Hyphomicrobiales</taxon>
        <taxon>Devosiaceae</taxon>
        <taxon>Paradevosia</taxon>
    </lineage>
</organism>
<dbReference type="FunFam" id="2.70.70.10:FF:000006">
    <property type="entry name" value="M23 family peptidase"/>
    <property type="match status" value="1"/>
</dbReference>
<keyword evidence="3" id="KW-1185">Reference proteome</keyword>
<gene>
    <name evidence="2" type="ORF">FNA67_11915</name>
</gene>
<evidence type="ECO:0000259" key="1">
    <source>
        <dbReference type="Pfam" id="PF01551"/>
    </source>
</evidence>
<evidence type="ECO:0000313" key="2">
    <source>
        <dbReference type="EMBL" id="QEE20835.1"/>
    </source>
</evidence>
<dbReference type="RefSeq" id="WP_147656167.1">
    <property type="nucleotide sequence ID" value="NZ_BMFM01000001.1"/>
</dbReference>
<dbReference type="PANTHER" id="PTHR21666:SF270">
    <property type="entry name" value="MUREIN HYDROLASE ACTIVATOR ENVC"/>
    <property type="match status" value="1"/>
</dbReference>
<dbReference type="InterPro" id="IPR011055">
    <property type="entry name" value="Dup_hybrid_motif"/>
</dbReference>
<sequence>MRDQAKAKRFGQTKADTGTSKPRPGIHPGLFYGLFAGLVATNALTLVGFLMSPDIAGIINGQNNQVISAYEDRVAQLRLEVDRLHSRNYAQTGDINLQLHEIAQQQEVLSEQHQYVKALAEKASELGLATAPIAATASPGTPPLLLGSADEQVAAAAAGVRQMMDESRSALASISQSATQSTDAILTELKGIGIQPQMPDTADAVGGPFLPPVEGAQSDDLVEDANTVMSALLRFKAARQAIDTAPVHKPFDGALRQSSSFGNRRDPFTGRAAFHSGIDFPAPSGTSVLSAGAGTVTFVGQQSGYGNVVEVDHGNGLVTRYAHLSAFLVKQGQMVATGTPIAKVGSTGRSTGPHLHFEVRRNETAVNPQQFLNVGTRLQQFAAV</sequence>
<dbReference type="Pfam" id="PF01551">
    <property type="entry name" value="Peptidase_M23"/>
    <property type="match status" value="1"/>
</dbReference>
<dbReference type="SUPFAM" id="SSF51261">
    <property type="entry name" value="Duplicated hybrid motif"/>
    <property type="match status" value="1"/>
</dbReference>
<dbReference type="GO" id="GO:0004222">
    <property type="term" value="F:metalloendopeptidase activity"/>
    <property type="evidence" value="ECO:0007669"/>
    <property type="project" value="TreeGrafter"/>
</dbReference>
<proteinExistence type="predicted"/>
<protein>
    <submittedName>
        <fullName evidence="2">M23 family metallopeptidase</fullName>
    </submittedName>
</protein>
<reference evidence="2 3" key="1">
    <citation type="journal article" date="2015" name="Int. J. Syst. Evol. Microbiol.">
        <title>Youhaiella tibetensis gen. nov., sp. nov., isolated from subsurface sediment.</title>
        <authorList>
            <person name="Wang Y.X."/>
            <person name="Huang F.Q."/>
            <person name="Nogi Y."/>
            <person name="Pang S.J."/>
            <person name="Wang P.K."/>
            <person name="Lv J."/>
        </authorList>
    </citation>
    <scope>NUCLEOTIDE SEQUENCE [LARGE SCALE GENOMIC DNA]</scope>
    <source>
        <strain evidence="3">fig4</strain>
    </source>
</reference>
<dbReference type="Proteomes" id="UP000321062">
    <property type="component" value="Chromosome"/>
</dbReference>